<evidence type="ECO:0000256" key="3">
    <source>
        <dbReference type="ARBA" id="ARBA00023001"/>
    </source>
</evidence>
<evidence type="ECO:0000256" key="1">
    <source>
        <dbReference type="ARBA" id="ARBA00005641"/>
    </source>
</evidence>
<name>A0A315XWT1_RUMFL</name>
<dbReference type="InterPro" id="IPR018087">
    <property type="entry name" value="Glyco_hydro_5_CS"/>
</dbReference>
<evidence type="ECO:0000259" key="8">
    <source>
        <dbReference type="Pfam" id="PF00150"/>
    </source>
</evidence>
<evidence type="ECO:0000256" key="5">
    <source>
        <dbReference type="ARBA" id="ARBA00023295"/>
    </source>
</evidence>
<evidence type="ECO:0000256" key="2">
    <source>
        <dbReference type="ARBA" id="ARBA00022801"/>
    </source>
</evidence>
<dbReference type="STRING" id="1265.SAMN02910280_0228"/>
<gene>
    <name evidence="9" type="ORF">IE37_02735</name>
</gene>
<comment type="similarity">
    <text evidence="1 7">Belongs to the glycosyl hydrolase 5 (cellulase A) family.</text>
</comment>
<dbReference type="PANTHER" id="PTHR31297">
    <property type="entry name" value="GLUCAN ENDO-1,6-BETA-GLUCOSIDASE B"/>
    <property type="match status" value="1"/>
</dbReference>
<dbReference type="GO" id="GO:0030245">
    <property type="term" value="P:cellulose catabolic process"/>
    <property type="evidence" value="ECO:0007669"/>
    <property type="project" value="UniProtKB-KW"/>
</dbReference>
<accession>A0A315XWT1</accession>
<organism evidence="9 10">
    <name type="scientific">Ruminococcus flavefaciens</name>
    <dbReference type="NCBI Taxonomy" id="1265"/>
    <lineage>
        <taxon>Bacteria</taxon>
        <taxon>Bacillati</taxon>
        <taxon>Bacillota</taxon>
        <taxon>Clostridia</taxon>
        <taxon>Eubacteriales</taxon>
        <taxon>Oscillospiraceae</taxon>
        <taxon>Ruminococcus</taxon>
    </lineage>
</organism>
<dbReference type="InterPro" id="IPR001547">
    <property type="entry name" value="Glyco_hydro_5"/>
</dbReference>
<dbReference type="Pfam" id="PF00150">
    <property type="entry name" value="Cellulase"/>
    <property type="match status" value="1"/>
</dbReference>
<dbReference type="GO" id="GO:0009986">
    <property type="term" value="C:cell surface"/>
    <property type="evidence" value="ECO:0007669"/>
    <property type="project" value="TreeGrafter"/>
</dbReference>
<proteinExistence type="inferred from homology"/>
<dbReference type="SUPFAM" id="SSF51445">
    <property type="entry name" value="(Trans)glycosidases"/>
    <property type="match status" value="1"/>
</dbReference>
<evidence type="ECO:0000313" key="10">
    <source>
        <dbReference type="Proteomes" id="UP000245720"/>
    </source>
</evidence>
<keyword evidence="3" id="KW-0136">Cellulose degradation</keyword>
<feature type="domain" description="Glycoside hydrolase family 5" evidence="8">
    <location>
        <begin position="66"/>
        <end position="378"/>
    </location>
</feature>
<evidence type="ECO:0000256" key="4">
    <source>
        <dbReference type="ARBA" id="ARBA00023277"/>
    </source>
</evidence>
<dbReference type="InterPro" id="IPR017853">
    <property type="entry name" value="GH"/>
</dbReference>
<evidence type="ECO:0000256" key="7">
    <source>
        <dbReference type="RuleBase" id="RU361153"/>
    </source>
</evidence>
<keyword evidence="5 7" id="KW-0326">Glycosidase</keyword>
<dbReference type="AlphaFoldDB" id="A0A315XWT1"/>
<comment type="caution">
    <text evidence="9">The sequence shown here is derived from an EMBL/GenBank/DDBJ whole genome shotgun (WGS) entry which is preliminary data.</text>
</comment>
<sequence>MPFIRLKWAVPCVIIWVTFKGSKGETGLMKNDNDFRVAADEIADKMGAGWNYGNTLEANRGGTPDETVWGNPRASQAMVDAVADAGFGTIRIPVSFLSKIDDSCGYKIEQEWLDRIAEVVDYCYNRELFVIINIHGDGYHTIKGGWLLCDGSDQTYIKEKYAAVWRQIALRFADYDEHLIFESMNEVFDGIYHTPVAEYYENINDYNRIFIDTVRSTGGNNTHRWLMAAGWNTDINYTCDGYGFRFPEDKLCTCGEGRLILSVHCYDPWDYCGEEEKTIFLWGEKGQEIIELELADRRYMADWGDEEHIRAQFAKLKKDYIDKGIPVVIGEFGCIDRAVCAPHIPDRITENRAYYDGFVAGTAALNGIVPVYWDNGFNGKFGLALFDRRAVKATQPEIIEAIINGVRNKDPMSGRRPDERKCI</sequence>
<dbReference type="GO" id="GO:0005576">
    <property type="term" value="C:extracellular region"/>
    <property type="evidence" value="ECO:0007669"/>
    <property type="project" value="TreeGrafter"/>
</dbReference>
<keyword evidence="2 7" id="KW-0378">Hydrolase</keyword>
<dbReference type="GO" id="GO:0008422">
    <property type="term" value="F:beta-glucosidase activity"/>
    <property type="evidence" value="ECO:0007669"/>
    <property type="project" value="TreeGrafter"/>
</dbReference>
<dbReference type="PROSITE" id="PS00659">
    <property type="entry name" value="GLYCOSYL_HYDROL_F5"/>
    <property type="match status" value="1"/>
</dbReference>
<evidence type="ECO:0000313" key="9">
    <source>
        <dbReference type="EMBL" id="PWJ11086.1"/>
    </source>
</evidence>
<dbReference type="PANTHER" id="PTHR31297:SF41">
    <property type="entry name" value="ENDOGLUCANASE, PUTATIVE (AFU_ORTHOLOGUE AFUA_5G01830)-RELATED"/>
    <property type="match status" value="1"/>
</dbReference>
<reference evidence="9 10" key="1">
    <citation type="submission" date="2018-05" db="EMBL/GenBank/DDBJ databases">
        <title>The Hungate 1000. A catalogue of reference genomes from the rumen microbiome.</title>
        <authorList>
            <person name="Kelly W."/>
        </authorList>
    </citation>
    <scope>NUCLEOTIDE SEQUENCE [LARGE SCALE GENOMIC DNA]</scope>
    <source>
        <strain evidence="9 10">SAb67</strain>
    </source>
</reference>
<dbReference type="InterPro" id="IPR050386">
    <property type="entry name" value="Glycosyl_hydrolase_5"/>
</dbReference>
<protein>
    <submittedName>
        <fullName evidence="9">Endoglucanase</fullName>
    </submittedName>
</protein>
<evidence type="ECO:0000256" key="6">
    <source>
        <dbReference type="ARBA" id="ARBA00023326"/>
    </source>
</evidence>
<keyword evidence="6" id="KW-0624">Polysaccharide degradation</keyword>
<dbReference type="EMBL" id="QGDI01000011">
    <property type="protein sequence ID" value="PWJ11086.1"/>
    <property type="molecule type" value="Genomic_DNA"/>
</dbReference>
<dbReference type="Proteomes" id="UP000245720">
    <property type="component" value="Unassembled WGS sequence"/>
</dbReference>
<keyword evidence="4" id="KW-0119">Carbohydrate metabolism</keyword>
<dbReference type="Gene3D" id="3.20.20.80">
    <property type="entry name" value="Glycosidases"/>
    <property type="match status" value="1"/>
</dbReference>